<dbReference type="SUPFAM" id="SSF52540">
    <property type="entry name" value="P-loop containing nucleoside triphosphate hydrolases"/>
    <property type="match status" value="1"/>
</dbReference>
<dbReference type="SMART" id="SM00382">
    <property type="entry name" value="AAA"/>
    <property type="match status" value="1"/>
</dbReference>
<evidence type="ECO:0000256" key="9">
    <source>
        <dbReference type="ARBA" id="ARBA00023136"/>
    </source>
</evidence>
<evidence type="ECO:0000313" key="12">
    <source>
        <dbReference type="Proteomes" id="UP000219167"/>
    </source>
</evidence>
<dbReference type="PROSITE" id="PS50893">
    <property type="entry name" value="ABC_TRANSPORTER_2"/>
    <property type="match status" value="1"/>
</dbReference>
<keyword evidence="4" id="KW-1003">Cell membrane</keyword>
<accession>A0A285UY24</accession>
<dbReference type="InterPro" id="IPR003439">
    <property type="entry name" value="ABC_transporter-like_ATP-bd"/>
</dbReference>
<dbReference type="Pfam" id="PF00005">
    <property type="entry name" value="ABC_tran"/>
    <property type="match status" value="1"/>
</dbReference>
<dbReference type="GO" id="GO:0005886">
    <property type="term" value="C:plasma membrane"/>
    <property type="evidence" value="ECO:0007669"/>
    <property type="project" value="UniProtKB-SubCell"/>
</dbReference>
<evidence type="ECO:0000313" key="11">
    <source>
        <dbReference type="EMBL" id="SOC45171.1"/>
    </source>
</evidence>
<dbReference type="InterPro" id="IPR017871">
    <property type="entry name" value="ABC_transporter-like_CS"/>
</dbReference>
<reference evidence="11 12" key="1">
    <citation type="submission" date="2017-08" db="EMBL/GenBank/DDBJ databases">
        <authorList>
            <person name="de Groot N.N."/>
        </authorList>
    </citation>
    <scope>NUCLEOTIDE SEQUENCE [LARGE SCALE GENOMIC DNA]</scope>
    <source>
        <strain evidence="11 12">JC85</strain>
    </source>
</reference>
<dbReference type="PANTHER" id="PTHR43297">
    <property type="entry name" value="OLIGOPEPTIDE TRANSPORT ATP-BINDING PROTEIN APPD"/>
    <property type="match status" value="1"/>
</dbReference>
<dbReference type="CDD" id="cd03257">
    <property type="entry name" value="ABC_NikE_OppD_transporters"/>
    <property type="match status" value="1"/>
</dbReference>
<organism evidence="11 12">
    <name type="scientific">Rhizobium subbaraonis</name>
    <dbReference type="NCBI Taxonomy" id="908946"/>
    <lineage>
        <taxon>Bacteria</taxon>
        <taxon>Pseudomonadati</taxon>
        <taxon>Pseudomonadota</taxon>
        <taxon>Alphaproteobacteria</taxon>
        <taxon>Hyphomicrobiales</taxon>
        <taxon>Rhizobiaceae</taxon>
        <taxon>Rhizobium/Agrobacterium group</taxon>
        <taxon>Rhizobium</taxon>
    </lineage>
</organism>
<keyword evidence="9" id="KW-0472">Membrane</keyword>
<keyword evidence="12" id="KW-1185">Reference proteome</keyword>
<evidence type="ECO:0000256" key="3">
    <source>
        <dbReference type="ARBA" id="ARBA00022448"/>
    </source>
</evidence>
<evidence type="ECO:0000259" key="10">
    <source>
        <dbReference type="PROSITE" id="PS50893"/>
    </source>
</evidence>
<proteinExistence type="inferred from homology"/>
<evidence type="ECO:0000256" key="5">
    <source>
        <dbReference type="ARBA" id="ARBA00022519"/>
    </source>
</evidence>
<gene>
    <name evidence="11" type="ORF">SAMN05892877_11442</name>
</gene>
<dbReference type="RefSeq" id="WP_097141770.1">
    <property type="nucleotide sequence ID" value="NZ_OBQD01000014.1"/>
</dbReference>
<evidence type="ECO:0000256" key="8">
    <source>
        <dbReference type="ARBA" id="ARBA00022967"/>
    </source>
</evidence>
<protein>
    <submittedName>
        <fullName evidence="11">Nickel transport system ATP-binding protein</fullName>
    </submittedName>
</protein>
<keyword evidence="8" id="KW-1278">Translocase</keyword>
<dbReference type="InterPro" id="IPR050388">
    <property type="entry name" value="ABC_Ni/Peptide_Import"/>
</dbReference>
<dbReference type="PROSITE" id="PS00211">
    <property type="entry name" value="ABC_TRANSPORTER_1"/>
    <property type="match status" value="1"/>
</dbReference>
<dbReference type="PANTHER" id="PTHR43297:SF14">
    <property type="entry name" value="ATPASE AAA-TYPE CORE DOMAIN-CONTAINING PROTEIN"/>
    <property type="match status" value="1"/>
</dbReference>
<dbReference type="GO" id="GO:0016887">
    <property type="term" value="F:ATP hydrolysis activity"/>
    <property type="evidence" value="ECO:0007669"/>
    <property type="project" value="InterPro"/>
</dbReference>
<evidence type="ECO:0000256" key="6">
    <source>
        <dbReference type="ARBA" id="ARBA00022741"/>
    </source>
</evidence>
<evidence type="ECO:0000256" key="7">
    <source>
        <dbReference type="ARBA" id="ARBA00022840"/>
    </source>
</evidence>
<name>A0A285UY24_9HYPH</name>
<comment type="subcellular location">
    <subcellularLocation>
        <location evidence="1">Cell inner membrane</location>
        <topology evidence="1">Peripheral membrane protein</topology>
    </subcellularLocation>
</comment>
<comment type="similarity">
    <text evidence="2">Belongs to the ABC transporter superfamily.</text>
</comment>
<sequence length="267" mass="28281">MLTSDISTPRTLEIRGLSVCATRRGHHIDLVRNLSLTLNTGEILALVGASGSGKSMTCAGAQGVLPPGVISPHGHVLVDGVHLAPRALRGRLVSTVLQNPRSAFNPVRTMFDHACEVRRVAAASPAGDKTAVREAFLEVGLEDADTVMDLYPFEMSGGMLQRVMIALAILSGAPFIFADEPTTDLDLIVQARILDLLSGLVARRGLGMLLVTHDMGVVARLATRVAVMEAGQIVEEAPVADIFHAPRHPATRALVAAHLKLYEGAIA</sequence>
<dbReference type="EMBL" id="OBQD01000014">
    <property type="protein sequence ID" value="SOC45171.1"/>
    <property type="molecule type" value="Genomic_DNA"/>
</dbReference>
<keyword evidence="7 11" id="KW-0067">ATP-binding</keyword>
<keyword evidence="3" id="KW-0813">Transport</keyword>
<dbReference type="AlphaFoldDB" id="A0A285UY24"/>
<keyword evidence="5" id="KW-0997">Cell inner membrane</keyword>
<dbReference type="InterPro" id="IPR027417">
    <property type="entry name" value="P-loop_NTPase"/>
</dbReference>
<keyword evidence="6" id="KW-0547">Nucleotide-binding</keyword>
<dbReference type="InterPro" id="IPR003593">
    <property type="entry name" value="AAA+_ATPase"/>
</dbReference>
<feature type="domain" description="ABC transporter" evidence="10">
    <location>
        <begin position="14"/>
        <end position="255"/>
    </location>
</feature>
<dbReference type="Gene3D" id="3.40.50.300">
    <property type="entry name" value="P-loop containing nucleotide triphosphate hydrolases"/>
    <property type="match status" value="1"/>
</dbReference>
<dbReference type="Proteomes" id="UP000219167">
    <property type="component" value="Unassembled WGS sequence"/>
</dbReference>
<evidence type="ECO:0000256" key="2">
    <source>
        <dbReference type="ARBA" id="ARBA00005417"/>
    </source>
</evidence>
<dbReference type="GO" id="GO:0005524">
    <property type="term" value="F:ATP binding"/>
    <property type="evidence" value="ECO:0007669"/>
    <property type="project" value="UniProtKB-KW"/>
</dbReference>
<dbReference type="OrthoDB" id="9815712at2"/>
<evidence type="ECO:0000256" key="1">
    <source>
        <dbReference type="ARBA" id="ARBA00004417"/>
    </source>
</evidence>
<evidence type="ECO:0000256" key="4">
    <source>
        <dbReference type="ARBA" id="ARBA00022475"/>
    </source>
</evidence>